<proteinExistence type="predicted"/>
<gene>
    <name evidence="3" type="ORF">PARMNEM_LOCUS5327</name>
</gene>
<evidence type="ECO:0000313" key="4">
    <source>
        <dbReference type="Proteomes" id="UP001314205"/>
    </source>
</evidence>
<evidence type="ECO:0000256" key="2">
    <source>
        <dbReference type="SAM" id="SignalP"/>
    </source>
</evidence>
<evidence type="ECO:0000313" key="3">
    <source>
        <dbReference type="EMBL" id="CAK1583999.1"/>
    </source>
</evidence>
<feature type="chain" id="PRO_5043740653" evidence="2">
    <location>
        <begin position="17"/>
        <end position="408"/>
    </location>
</feature>
<dbReference type="EMBL" id="CAVLGL010000057">
    <property type="protein sequence ID" value="CAK1583999.1"/>
    <property type="molecule type" value="Genomic_DNA"/>
</dbReference>
<feature type="compositionally biased region" description="Basic residues" evidence="1">
    <location>
        <begin position="244"/>
        <end position="268"/>
    </location>
</feature>
<keyword evidence="4" id="KW-1185">Reference proteome</keyword>
<feature type="signal peptide" evidence="2">
    <location>
        <begin position="1"/>
        <end position="16"/>
    </location>
</feature>
<sequence>MGFVFSFIILHTFINAAYPVLYPEYEDDAARYWSKNKNEPSNDIQENKIRNNYLKMKEDDTKIRQIKKKAAALRSEGTFKTSGSKIFQAKGIEDEARGFQKDLMLNLLANRRARSDSDSPSSSSSNEMKSWKEEWRDFWLHKKIEALNASAPTGDTVNMAAARPWGVPCGDPNQHDMPWGTCMLPMECEGEFRIYRGDYFCGRTQFVCCALQLTGYDMYQGFDNSLAASSMETDSEEKKDTSKERRRKKRKRDKKKRKNDRFKRKRKIKKSIQNIIREIRKILNRLYRNGTSIRKKKTKQLKNFIKELKKQYRKDRQSVKEIHGMEMIKVDAALMKKLNEIRQMNRNFINNSTFRDIIVNGTMNKTQARMLVEAYPELDNWIGTRRSGDLDPPTDYLDYDIEYGYLYY</sequence>
<name>A0AAV1KNY6_9NEOP</name>
<reference evidence="3 4" key="1">
    <citation type="submission" date="2023-11" db="EMBL/GenBank/DDBJ databases">
        <authorList>
            <person name="Hedman E."/>
            <person name="Englund M."/>
            <person name="Stromberg M."/>
            <person name="Nyberg Akerstrom W."/>
            <person name="Nylinder S."/>
            <person name="Jareborg N."/>
            <person name="Kallberg Y."/>
            <person name="Kronander E."/>
        </authorList>
    </citation>
    <scope>NUCLEOTIDE SEQUENCE [LARGE SCALE GENOMIC DNA]</scope>
</reference>
<dbReference type="AlphaFoldDB" id="A0AAV1KNY6"/>
<dbReference type="Proteomes" id="UP001314205">
    <property type="component" value="Unassembled WGS sequence"/>
</dbReference>
<organism evidence="3 4">
    <name type="scientific">Parnassius mnemosyne</name>
    <name type="common">clouded apollo</name>
    <dbReference type="NCBI Taxonomy" id="213953"/>
    <lineage>
        <taxon>Eukaryota</taxon>
        <taxon>Metazoa</taxon>
        <taxon>Ecdysozoa</taxon>
        <taxon>Arthropoda</taxon>
        <taxon>Hexapoda</taxon>
        <taxon>Insecta</taxon>
        <taxon>Pterygota</taxon>
        <taxon>Neoptera</taxon>
        <taxon>Endopterygota</taxon>
        <taxon>Lepidoptera</taxon>
        <taxon>Glossata</taxon>
        <taxon>Ditrysia</taxon>
        <taxon>Papilionoidea</taxon>
        <taxon>Papilionidae</taxon>
        <taxon>Parnassiinae</taxon>
        <taxon>Parnassini</taxon>
        <taxon>Parnassius</taxon>
        <taxon>Driopa</taxon>
    </lineage>
</organism>
<keyword evidence="2" id="KW-0732">Signal</keyword>
<comment type="caution">
    <text evidence="3">The sequence shown here is derived from an EMBL/GenBank/DDBJ whole genome shotgun (WGS) entry which is preliminary data.</text>
</comment>
<accession>A0AAV1KNY6</accession>
<protein>
    <submittedName>
        <fullName evidence="3">Uncharacterized protein</fullName>
    </submittedName>
</protein>
<evidence type="ECO:0000256" key="1">
    <source>
        <dbReference type="SAM" id="MobiDB-lite"/>
    </source>
</evidence>
<feature type="region of interest" description="Disordered" evidence="1">
    <location>
        <begin position="229"/>
        <end position="268"/>
    </location>
</feature>